<keyword evidence="5" id="KW-1185">Reference proteome</keyword>
<dbReference type="InterPro" id="IPR000182">
    <property type="entry name" value="GNAT_dom"/>
</dbReference>
<feature type="domain" description="N-acetyltransferase" evidence="3">
    <location>
        <begin position="10"/>
        <end position="156"/>
    </location>
</feature>
<dbReference type="PROSITE" id="PS51186">
    <property type="entry name" value="GNAT"/>
    <property type="match status" value="1"/>
</dbReference>
<sequence length="156" mass="17854">MTHPNPGFQILLESAKQQDIPVLLPLVRQFYHHFGYPYHEAQKTDALMHFIQDESRGRLLIVKNNGNAIGYVLIAFCFSLEFDGVIAFVDELFIEPSSRQKRAGSQVLEQVEKLCGSLGMKAVRLESEADNSRATALYARTGYHDHKRRLMTKRFN</sequence>
<gene>
    <name evidence="4" type="ORF">F6R98_18040</name>
</gene>
<name>A0A5Q0BQD9_9GAMM</name>
<dbReference type="GO" id="GO:0016747">
    <property type="term" value="F:acyltransferase activity, transferring groups other than amino-acyl groups"/>
    <property type="evidence" value="ECO:0007669"/>
    <property type="project" value="InterPro"/>
</dbReference>
<keyword evidence="1 4" id="KW-0808">Transferase</keyword>
<protein>
    <submittedName>
        <fullName evidence="4">GNAT family N-acetyltransferase</fullName>
    </submittedName>
</protein>
<dbReference type="InterPro" id="IPR050832">
    <property type="entry name" value="Bact_Acetyltransf"/>
</dbReference>
<evidence type="ECO:0000256" key="1">
    <source>
        <dbReference type="ARBA" id="ARBA00022679"/>
    </source>
</evidence>
<dbReference type="CDD" id="cd04301">
    <property type="entry name" value="NAT_SF"/>
    <property type="match status" value="1"/>
</dbReference>
<dbReference type="SUPFAM" id="SSF55729">
    <property type="entry name" value="Acyl-CoA N-acyltransferases (Nat)"/>
    <property type="match status" value="1"/>
</dbReference>
<evidence type="ECO:0000313" key="4">
    <source>
        <dbReference type="EMBL" id="QFY44297.1"/>
    </source>
</evidence>
<proteinExistence type="predicted"/>
<dbReference type="InterPro" id="IPR016181">
    <property type="entry name" value="Acyl_CoA_acyltransferase"/>
</dbReference>
<evidence type="ECO:0000256" key="2">
    <source>
        <dbReference type="ARBA" id="ARBA00023315"/>
    </source>
</evidence>
<reference evidence="4 5" key="1">
    <citation type="submission" date="2019-09" db="EMBL/GenBank/DDBJ databases">
        <title>Ecophysiology of the spiral-shaped methanotroph Methylospira mobilis as revealed by the complete genome sequence.</title>
        <authorList>
            <person name="Oshkin I.Y."/>
            <person name="Dedysh S.N."/>
            <person name="Miroshnikov K."/>
            <person name="Danilova O.V."/>
            <person name="Hakobyan A."/>
            <person name="Liesack W."/>
        </authorList>
    </citation>
    <scope>NUCLEOTIDE SEQUENCE [LARGE SCALE GENOMIC DNA]</scope>
    <source>
        <strain evidence="4 5">Shm1</strain>
    </source>
</reference>
<dbReference type="AlphaFoldDB" id="A0A5Q0BQD9"/>
<dbReference type="PANTHER" id="PTHR43877:SF2">
    <property type="entry name" value="AMINOALKYLPHOSPHONATE N-ACETYLTRANSFERASE-RELATED"/>
    <property type="match status" value="1"/>
</dbReference>
<dbReference type="RefSeq" id="WP_153250264.1">
    <property type="nucleotide sequence ID" value="NZ_CP044205.1"/>
</dbReference>
<dbReference type="Pfam" id="PF00583">
    <property type="entry name" value="Acetyltransf_1"/>
    <property type="match status" value="1"/>
</dbReference>
<accession>A0A5Q0BQD9</accession>
<dbReference type="EMBL" id="CP044205">
    <property type="protein sequence ID" value="QFY44297.1"/>
    <property type="molecule type" value="Genomic_DNA"/>
</dbReference>
<evidence type="ECO:0000259" key="3">
    <source>
        <dbReference type="PROSITE" id="PS51186"/>
    </source>
</evidence>
<dbReference type="PANTHER" id="PTHR43877">
    <property type="entry name" value="AMINOALKYLPHOSPHONATE N-ACETYLTRANSFERASE-RELATED-RELATED"/>
    <property type="match status" value="1"/>
</dbReference>
<dbReference type="InParanoid" id="A0A5Q0BQD9"/>
<keyword evidence="2" id="KW-0012">Acyltransferase</keyword>
<evidence type="ECO:0000313" key="5">
    <source>
        <dbReference type="Proteomes" id="UP000325755"/>
    </source>
</evidence>
<dbReference type="Proteomes" id="UP000325755">
    <property type="component" value="Chromosome"/>
</dbReference>
<dbReference type="OrthoDB" id="27442at2"/>
<organism evidence="4 5">
    <name type="scientific">Candidatus Methylospira mobilis</name>
    <dbReference type="NCBI Taxonomy" id="1808979"/>
    <lineage>
        <taxon>Bacteria</taxon>
        <taxon>Pseudomonadati</taxon>
        <taxon>Pseudomonadota</taxon>
        <taxon>Gammaproteobacteria</taxon>
        <taxon>Methylococcales</taxon>
        <taxon>Methylococcaceae</taxon>
        <taxon>Candidatus Methylospira</taxon>
    </lineage>
</organism>
<dbReference type="Gene3D" id="3.40.630.30">
    <property type="match status" value="1"/>
</dbReference>
<dbReference type="KEGG" id="mmob:F6R98_18040"/>